<protein>
    <recommendedName>
        <fullName evidence="3">DUF72 domain-containing protein</fullName>
    </recommendedName>
</protein>
<evidence type="ECO:0008006" key="3">
    <source>
        <dbReference type="Google" id="ProtNLM"/>
    </source>
</evidence>
<dbReference type="OrthoDB" id="9780310at2"/>
<dbReference type="SUPFAM" id="SSF117396">
    <property type="entry name" value="TM1631-like"/>
    <property type="match status" value="1"/>
</dbReference>
<dbReference type="PANTHER" id="PTHR30348">
    <property type="entry name" value="UNCHARACTERIZED PROTEIN YECE"/>
    <property type="match status" value="1"/>
</dbReference>
<accession>A0A1R4GF60</accession>
<organism evidence="1 2">
    <name type="scientific">Psychrobacter piechaudii</name>
    <dbReference type="NCBI Taxonomy" id="1945521"/>
    <lineage>
        <taxon>Bacteria</taxon>
        <taxon>Pseudomonadati</taxon>
        <taxon>Pseudomonadota</taxon>
        <taxon>Gammaproteobacteria</taxon>
        <taxon>Moraxellales</taxon>
        <taxon>Moraxellaceae</taxon>
        <taxon>Psychrobacter</taxon>
    </lineage>
</organism>
<dbReference type="InterPro" id="IPR036520">
    <property type="entry name" value="UPF0759_sf"/>
</dbReference>
<keyword evidence="2" id="KW-1185">Reference proteome</keyword>
<dbReference type="Pfam" id="PF01904">
    <property type="entry name" value="DUF72"/>
    <property type="match status" value="1"/>
</dbReference>
<sequence length="295" mass="33746">MITPTANTSTGLTPTVYLGTGGYSDTDMIGTLYPIGTKKTDFLAEYAKHYGAVEINSSFYAPLGRKAYEGMLRKSEGKVKFAIKLHQDFSHTLKATAEHATAFIEALQPLIEADCLAPLLIQFPHGFDRTQSHRLYLAKLADWFSDYPLAIEFRHASWHIPQVEHSFQQFGLIWCSVDYPQVNGLPNSRLLFTQGTGQNTSQNQVLTQGQKPQTRTGYLRMHGNNLNWWNALSASERHDYRYTPQEMQSWAQAIANQRQHFDELYVFFQNSTKAHAYYNIQMLRSALEHLQFRVL</sequence>
<name>A0A1R4GF60_9GAMM</name>
<dbReference type="EMBL" id="FUGE01000059">
    <property type="protein sequence ID" value="SJM66806.1"/>
    <property type="molecule type" value="Genomic_DNA"/>
</dbReference>
<dbReference type="InterPro" id="IPR002763">
    <property type="entry name" value="DUF72"/>
</dbReference>
<proteinExistence type="predicted"/>
<dbReference type="RefSeq" id="WP_077450208.1">
    <property type="nucleotide sequence ID" value="NZ_FUGE01000059.1"/>
</dbReference>
<dbReference type="STRING" id="1945521.A1232T_00357"/>
<dbReference type="Proteomes" id="UP000188357">
    <property type="component" value="Unassembled WGS sequence"/>
</dbReference>
<reference evidence="1 2" key="1">
    <citation type="submission" date="2017-02" db="EMBL/GenBank/DDBJ databases">
        <authorList>
            <person name="Peterson S.W."/>
        </authorList>
    </citation>
    <scope>NUCLEOTIDE SEQUENCE [LARGE SCALE GENOMIC DNA]</scope>
    <source>
        <strain evidence="1">Psychrobacter_piechaudii</strain>
    </source>
</reference>
<gene>
    <name evidence="1" type="ORF">A1232T_00357</name>
</gene>
<dbReference type="PANTHER" id="PTHR30348:SF13">
    <property type="entry name" value="UPF0759 PROTEIN YUNF"/>
    <property type="match status" value="1"/>
</dbReference>
<dbReference type="AlphaFoldDB" id="A0A1R4GF60"/>
<evidence type="ECO:0000313" key="1">
    <source>
        <dbReference type="EMBL" id="SJM66806.1"/>
    </source>
</evidence>
<dbReference type="Gene3D" id="3.20.20.410">
    <property type="entry name" value="Protein of unknown function UPF0759"/>
    <property type="match status" value="1"/>
</dbReference>
<evidence type="ECO:0000313" key="2">
    <source>
        <dbReference type="Proteomes" id="UP000188357"/>
    </source>
</evidence>